<keyword evidence="4 5" id="KW-0732">Signal</keyword>
<dbReference type="PANTHER" id="PTHR30024">
    <property type="entry name" value="ALIPHATIC SULFONATES-BINDING PROTEIN-RELATED"/>
    <property type="match status" value="1"/>
</dbReference>
<dbReference type="OrthoDB" id="5372616at2"/>
<dbReference type="GO" id="GO:0042597">
    <property type="term" value="C:periplasmic space"/>
    <property type="evidence" value="ECO:0007669"/>
    <property type="project" value="UniProtKB-SubCell"/>
</dbReference>
<keyword evidence="3" id="KW-0813">Transport</keyword>
<dbReference type="Proteomes" id="UP000199423">
    <property type="component" value="Unassembled WGS sequence"/>
</dbReference>
<evidence type="ECO:0000256" key="3">
    <source>
        <dbReference type="ARBA" id="ARBA00022448"/>
    </source>
</evidence>
<dbReference type="InterPro" id="IPR015168">
    <property type="entry name" value="SsuA/THI5"/>
</dbReference>
<dbReference type="Pfam" id="PF09084">
    <property type="entry name" value="NMT1"/>
    <property type="match status" value="1"/>
</dbReference>
<dbReference type="GO" id="GO:0016020">
    <property type="term" value="C:membrane"/>
    <property type="evidence" value="ECO:0007669"/>
    <property type="project" value="InterPro"/>
</dbReference>
<comment type="subcellular location">
    <subcellularLocation>
        <location evidence="1">Periplasm</location>
    </subcellularLocation>
</comment>
<reference evidence="8" key="1">
    <citation type="submission" date="2016-10" db="EMBL/GenBank/DDBJ databases">
        <authorList>
            <person name="Varghese N."/>
            <person name="Submissions S."/>
        </authorList>
    </citation>
    <scope>NUCLEOTIDE SEQUENCE [LARGE SCALE GENOMIC DNA]</scope>
    <source>
        <strain evidence="8">DSM 1565</strain>
    </source>
</reference>
<evidence type="ECO:0000256" key="5">
    <source>
        <dbReference type="SAM" id="SignalP"/>
    </source>
</evidence>
<comment type="similarity">
    <text evidence="2">Belongs to the bacterial solute-binding protein SsuA/TauA family.</text>
</comment>
<dbReference type="GO" id="GO:0042626">
    <property type="term" value="F:ATPase-coupled transmembrane transporter activity"/>
    <property type="evidence" value="ECO:0007669"/>
    <property type="project" value="InterPro"/>
</dbReference>
<feature type="signal peptide" evidence="5">
    <location>
        <begin position="1"/>
        <end position="26"/>
    </location>
</feature>
<organism evidence="7 8">
    <name type="scientific">Hyphomicrobium facile</name>
    <dbReference type="NCBI Taxonomy" id="51670"/>
    <lineage>
        <taxon>Bacteria</taxon>
        <taxon>Pseudomonadati</taxon>
        <taxon>Pseudomonadota</taxon>
        <taxon>Alphaproteobacteria</taxon>
        <taxon>Hyphomicrobiales</taxon>
        <taxon>Hyphomicrobiaceae</taxon>
        <taxon>Hyphomicrobium</taxon>
    </lineage>
</organism>
<evidence type="ECO:0000259" key="6">
    <source>
        <dbReference type="SMART" id="SM00062"/>
    </source>
</evidence>
<dbReference type="NCBIfam" id="TIGR01728">
    <property type="entry name" value="SsuA_fam"/>
    <property type="match status" value="1"/>
</dbReference>
<dbReference type="PANTHER" id="PTHR30024:SF47">
    <property type="entry name" value="TAURINE-BINDING PERIPLASMIC PROTEIN"/>
    <property type="match status" value="1"/>
</dbReference>
<protein>
    <submittedName>
        <fullName evidence="7">NitT/TauT family transport system substrate-binding protein</fullName>
    </submittedName>
</protein>
<evidence type="ECO:0000313" key="7">
    <source>
        <dbReference type="EMBL" id="SFV38160.1"/>
    </source>
</evidence>
<feature type="domain" description="Solute-binding protein family 3/N-terminal" evidence="6">
    <location>
        <begin position="31"/>
        <end position="252"/>
    </location>
</feature>
<dbReference type="InterPro" id="IPR010067">
    <property type="entry name" value="ABC_SsuA_sub-bd"/>
</dbReference>
<proteinExistence type="inferred from homology"/>
<dbReference type="SUPFAM" id="SSF53850">
    <property type="entry name" value="Periplasmic binding protein-like II"/>
    <property type="match status" value="1"/>
</dbReference>
<name>A0A1I7NU62_9HYPH</name>
<dbReference type="AlphaFoldDB" id="A0A1I7NU62"/>
<sequence>MKAGFRALAAGLALALSVASWSSAEADTLKPYKVGYNSWIGYISLFIAKEKGFFTDEGLDIQMQSFSSPGDGLAPLLGGQLDAHFSTADSVITALDKAPGRLEIVYMTDTSAGADAILAKSEIATPADLKGKTVAVTAGQCNELLLRKALTKYGLTPGDIKITNMNPDDAGAAFAAGQLDAAVTWEPWITKVQGEKKGHVIFSSKETPNLILDIVAISDKTAKGKSDETKAFLRALNKANELAISDPKAAADLAAKSLELKPEEVVDMLPKVKLYGAADNVTQMKGPAIEVGKELAAFFKEVKVNDGIVDTSNVFNPAFIGQ</sequence>
<dbReference type="RefSeq" id="WP_092869008.1">
    <property type="nucleotide sequence ID" value="NZ_FPCH01000003.1"/>
</dbReference>
<evidence type="ECO:0000256" key="1">
    <source>
        <dbReference type="ARBA" id="ARBA00004418"/>
    </source>
</evidence>
<evidence type="ECO:0000313" key="8">
    <source>
        <dbReference type="Proteomes" id="UP000199423"/>
    </source>
</evidence>
<gene>
    <name evidence="7" type="ORF">SAMN04488557_3563</name>
</gene>
<dbReference type="SMART" id="SM00062">
    <property type="entry name" value="PBPb"/>
    <property type="match status" value="1"/>
</dbReference>
<dbReference type="EMBL" id="FPCH01000003">
    <property type="protein sequence ID" value="SFV38160.1"/>
    <property type="molecule type" value="Genomic_DNA"/>
</dbReference>
<keyword evidence="8" id="KW-1185">Reference proteome</keyword>
<dbReference type="Gene3D" id="3.40.190.10">
    <property type="entry name" value="Periplasmic binding protein-like II"/>
    <property type="match status" value="2"/>
</dbReference>
<dbReference type="STRING" id="51670.SAMN04488557_3563"/>
<evidence type="ECO:0000256" key="2">
    <source>
        <dbReference type="ARBA" id="ARBA00010742"/>
    </source>
</evidence>
<evidence type="ECO:0000256" key="4">
    <source>
        <dbReference type="ARBA" id="ARBA00022729"/>
    </source>
</evidence>
<feature type="chain" id="PRO_5011648330" evidence="5">
    <location>
        <begin position="27"/>
        <end position="322"/>
    </location>
</feature>
<accession>A0A1I7NU62</accession>
<dbReference type="InterPro" id="IPR001638">
    <property type="entry name" value="Solute-binding_3/MltF_N"/>
</dbReference>